<dbReference type="Proteomes" id="UP000650833">
    <property type="component" value="Unassembled WGS sequence"/>
</dbReference>
<dbReference type="Pfam" id="PF17814">
    <property type="entry name" value="LisH_TPL"/>
    <property type="match status" value="1"/>
</dbReference>
<evidence type="ECO:0000256" key="1">
    <source>
        <dbReference type="ARBA" id="ARBA00004324"/>
    </source>
</evidence>
<evidence type="ECO:0000259" key="10">
    <source>
        <dbReference type="PROSITE" id="PS50897"/>
    </source>
</evidence>
<name>A0A8H7VF07_9FUNG</name>
<comment type="caution">
    <text evidence="11">The sequence shown here is derived from an EMBL/GenBank/DDBJ whole genome shotgun (WGS) entry which is preliminary data.</text>
</comment>
<dbReference type="PROSITE" id="PS50896">
    <property type="entry name" value="LISH"/>
    <property type="match status" value="1"/>
</dbReference>
<dbReference type="PRINTS" id="PR00320">
    <property type="entry name" value="GPROTEINBRPT"/>
</dbReference>
<evidence type="ECO:0000256" key="5">
    <source>
        <dbReference type="ARBA" id="ARBA00023187"/>
    </source>
</evidence>
<dbReference type="Gene3D" id="2.130.10.10">
    <property type="entry name" value="YVTN repeat-like/Quinoprotein amine dehydrogenase"/>
    <property type="match status" value="1"/>
</dbReference>
<dbReference type="CDD" id="cd00200">
    <property type="entry name" value="WD40"/>
    <property type="match status" value="1"/>
</dbReference>
<sequence>MSIEIESEDVIRLILQFLKENDYPEAAQTLERETTVKINTLENKESFIKEIKQGEWDTVLKRTTDLKIPPRKLMDLYEQVVLELAELRELGAARTLLRQTEPMFILKQRHPERYLRLEHTLSRSMFDAKDNYPQGMTKEKRRNAIAQSLANEVAIVEPSRLITLLEDCVKWQQHQGLLPLDAEFDLFRRSDETQETEDDAFANNNYKNIKLPGKKAYAECTAFSPNGLYLVSGSVDGFIEVWNYLSGKLRKDLKYQAEENLMAMNQAVISLNFSADSEMLASGSTDGKIAIWKVQTGYCTRRFSPAHSQGVTSLCFNKDASQILSCSYDHSVKIHNVKSGKLVISFEGHTSFVNSVVYNSDNTQVITASSDETVKIWDITTGACLHSIQPQIGVTVQSISPIPNDAAATYRMVAILGNNTAAILNDKGKVIQKITSKSDSKFIAGTVSHQGMLLYTLSEDSFMHCFKIATGELVGQLKVCEEEVIGLSSHPFTNVIAVNSEKSRIYLYKHDDKPDNE</sequence>
<reference evidence="11" key="1">
    <citation type="submission" date="2020-12" db="EMBL/GenBank/DDBJ databases">
        <title>Metabolic potential, ecology and presence of endohyphal bacteria is reflected in genomic diversity of Mucoromycotina.</title>
        <authorList>
            <person name="Muszewska A."/>
            <person name="Okrasinska A."/>
            <person name="Steczkiewicz K."/>
            <person name="Drgas O."/>
            <person name="Orlowska M."/>
            <person name="Perlinska-Lenart U."/>
            <person name="Aleksandrzak-Piekarczyk T."/>
            <person name="Szatraj K."/>
            <person name="Zielenkiewicz U."/>
            <person name="Pilsyk S."/>
            <person name="Malc E."/>
            <person name="Mieczkowski P."/>
            <person name="Kruszewska J.S."/>
            <person name="Biernat P."/>
            <person name="Pawlowska J."/>
        </authorList>
    </citation>
    <scope>NUCLEOTIDE SEQUENCE</scope>
    <source>
        <strain evidence="11">CBS 226.32</strain>
    </source>
</reference>
<keyword evidence="3" id="KW-0507">mRNA processing</keyword>
<keyword evidence="2 9" id="KW-0853">WD repeat</keyword>
<dbReference type="InterPro" id="IPR001680">
    <property type="entry name" value="WD40_rpt"/>
</dbReference>
<evidence type="ECO:0000256" key="7">
    <source>
        <dbReference type="ARBA" id="ARBA00025801"/>
    </source>
</evidence>
<evidence type="ECO:0000256" key="8">
    <source>
        <dbReference type="ARBA" id="ARBA00026184"/>
    </source>
</evidence>
<dbReference type="AlphaFoldDB" id="A0A8H7VF07"/>
<dbReference type="PROSITE" id="PS50294">
    <property type="entry name" value="WD_REPEATS_REGION"/>
    <property type="match status" value="3"/>
</dbReference>
<dbReference type="InterPro" id="IPR045184">
    <property type="entry name" value="SMU1"/>
</dbReference>
<dbReference type="SUPFAM" id="SSF50978">
    <property type="entry name" value="WD40 repeat-like"/>
    <property type="match status" value="1"/>
</dbReference>
<evidence type="ECO:0000313" key="12">
    <source>
        <dbReference type="Proteomes" id="UP000650833"/>
    </source>
</evidence>
<feature type="domain" description="CTLH" evidence="10">
    <location>
        <begin position="40"/>
        <end position="92"/>
    </location>
</feature>
<evidence type="ECO:0000256" key="3">
    <source>
        <dbReference type="ARBA" id="ARBA00022664"/>
    </source>
</evidence>
<dbReference type="InterPro" id="IPR036322">
    <property type="entry name" value="WD40_repeat_dom_sf"/>
</dbReference>
<organism evidence="11 12">
    <name type="scientific">Mucor plumbeus</name>
    <dbReference type="NCBI Taxonomy" id="97098"/>
    <lineage>
        <taxon>Eukaryota</taxon>
        <taxon>Fungi</taxon>
        <taxon>Fungi incertae sedis</taxon>
        <taxon>Mucoromycota</taxon>
        <taxon>Mucoromycotina</taxon>
        <taxon>Mucoromycetes</taxon>
        <taxon>Mucorales</taxon>
        <taxon>Mucorineae</taxon>
        <taxon>Mucoraceae</taxon>
        <taxon>Mucor</taxon>
    </lineage>
</organism>
<dbReference type="InterPro" id="IPR015943">
    <property type="entry name" value="WD40/YVTN_repeat-like_dom_sf"/>
</dbReference>
<comment type="similarity">
    <text evidence="7">Belongs to the WD repeat SMU1 family.</text>
</comment>
<dbReference type="SMART" id="SM00667">
    <property type="entry name" value="LisH"/>
    <property type="match status" value="1"/>
</dbReference>
<comment type="subcellular location">
    <subcellularLocation>
        <location evidence="1">Nucleus speckle</location>
    </subcellularLocation>
</comment>
<keyword evidence="12" id="KW-1185">Reference proteome</keyword>
<proteinExistence type="inferred from homology"/>
<keyword evidence="6" id="KW-0539">Nucleus</keyword>
<dbReference type="Pfam" id="PF23586">
    <property type="entry name" value="Beta-prop_NWD2_C"/>
    <property type="match status" value="1"/>
</dbReference>
<feature type="repeat" description="WD" evidence="9">
    <location>
        <begin position="304"/>
        <end position="345"/>
    </location>
</feature>
<keyword evidence="5" id="KW-0508">mRNA splicing</keyword>
<dbReference type="PANTHER" id="PTHR22848">
    <property type="entry name" value="WD40 REPEAT PROTEIN"/>
    <property type="match status" value="1"/>
</dbReference>
<dbReference type="SMART" id="SM00320">
    <property type="entry name" value="WD40"/>
    <property type="match status" value="6"/>
</dbReference>
<dbReference type="PROSITE" id="PS50082">
    <property type="entry name" value="WD_REPEATS_2"/>
    <property type="match status" value="4"/>
</dbReference>
<dbReference type="PROSITE" id="PS50897">
    <property type="entry name" value="CTLH"/>
    <property type="match status" value="1"/>
</dbReference>
<dbReference type="InterPro" id="IPR006594">
    <property type="entry name" value="LisH"/>
</dbReference>
<dbReference type="InterPro" id="IPR019775">
    <property type="entry name" value="WD40_repeat_CS"/>
</dbReference>
<feature type="repeat" description="WD" evidence="9">
    <location>
        <begin position="261"/>
        <end position="302"/>
    </location>
</feature>
<dbReference type="OrthoDB" id="538223at2759"/>
<keyword evidence="4" id="KW-0677">Repeat</keyword>
<feature type="repeat" description="WD" evidence="9">
    <location>
        <begin position="211"/>
        <end position="252"/>
    </location>
</feature>
<evidence type="ECO:0000256" key="6">
    <source>
        <dbReference type="ARBA" id="ARBA00023242"/>
    </source>
</evidence>
<gene>
    <name evidence="11" type="ORF">INT46_004958</name>
</gene>
<dbReference type="InterPro" id="IPR020472">
    <property type="entry name" value="WD40_PAC1"/>
</dbReference>
<dbReference type="GO" id="GO:0016607">
    <property type="term" value="C:nuclear speck"/>
    <property type="evidence" value="ECO:0007669"/>
    <property type="project" value="UniProtKB-SubCell"/>
</dbReference>
<feature type="repeat" description="WD" evidence="9">
    <location>
        <begin position="346"/>
        <end position="387"/>
    </location>
</feature>
<evidence type="ECO:0000256" key="9">
    <source>
        <dbReference type="PROSITE-ProRule" id="PRU00221"/>
    </source>
</evidence>
<dbReference type="InterPro" id="IPR056534">
    <property type="entry name" value="Beta-prop_NWD2_C"/>
</dbReference>
<evidence type="ECO:0000313" key="11">
    <source>
        <dbReference type="EMBL" id="KAG2214043.1"/>
    </source>
</evidence>
<dbReference type="InterPro" id="IPR006595">
    <property type="entry name" value="CTLH_C"/>
</dbReference>
<evidence type="ECO:0000256" key="4">
    <source>
        <dbReference type="ARBA" id="ARBA00022737"/>
    </source>
</evidence>
<accession>A0A8H7VF07</accession>
<dbReference type="PROSITE" id="PS00678">
    <property type="entry name" value="WD_REPEATS_1"/>
    <property type="match status" value="1"/>
</dbReference>
<dbReference type="GO" id="GO:0000398">
    <property type="term" value="P:mRNA splicing, via spliceosome"/>
    <property type="evidence" value="ECO:0007669"/>
    <property type="project" value="InterPro"/>
</dbReference>
<dbReference type="EMBL" id="JAEPRC010000030">
    <property type="protein sequence ID" value="KAG2214043.1"/>
    <property type="molecule type" value="Genomic_DNA"/>
</dbReference>
<protein>
    <recommendedName>
        <fullName evidence="8">WD40 repeat-containing protein SMU1</fullName>
    </recommendedName>
</protein>
<evidence type="ECO:0000256" key="2">
    <source>
        <dbReference type="ARBA" id="ARBA00022574"/>
    </source>
</evidence>
<dbReference type="InterPro" id="IPR054532">
    <property type="entry name" value="TPL_SMU1_LisH-like"/>
</dbReference>